<dbReference type="AlphaFoldDB" id="A0A2M7T7R1"/>
<dbReference type="GO" id="GO:0070475">
    <property type="term" value="P:rRNA base methylation"/>
    <property type="evidence" value="ECO:0007669"/>
    <property type="project" value="TreeGrafter"/>
</dbReference>
<dbReference type="Proteomes" id="UP000230956">
    <property type="component" value="Unassembled WGS sequence"/>
</dbReference>
<dbReference type="PROSITE" id="PS51687">
    <property type="entry name" value="SAM_MT_RNA_M5U"/>
    <property type="match status" value="1"/>
</dbReference>
<evidence type="ECO:0000256" key="2">
    <source>
        <dbReference type="ARBA" id="ARBA00022679"/>
    </source>
</evidence>
<evidence type="ECO:0000313" key="7">
    <source>
        <dbReference type="EMBL" id="PIZ38496.1"/>
    </source>
</evidence>
<accession>A0A2M7T7R1</accession>
<feature type="binding site" evidence="4">
    <location>
        <position position="300"/>
    </location>
    <ligand>
        <name>S-adenosyl-L-methionine</name>
        <dbReference type="ChEBI" id="CHEBI:59789"/>
    </ligand>
</feature>
<organism evidence="7 8">
    <name type="scientific">Candidatus Aquicultor secundus</name>
    <dbReference type="NCBI Taxonomy" id="1973895"/>
    <lineage>
        <taxon>Bacteria</taxon>
        <taxon>Bacillati</taxon>
        <taxon>Actinomycetota</taxon>
        <taxon>Candidatus Aquicultoria</taxon>
        <taxon>Candidatus Aquicultorales</taxon>
        <taxon>Candidatus Aquicultoraceae</taxon>
        <taxon>Candidatus Aquicultor</taxon>
    </lineage>
</organism>
<dbReference type="InterPro" id="IPR030390">
    <property type="entry name" value="MeTrfase_TrmA_AS"/>
</dbReference>
<dbReference type="Gene3D" id="3.40.50.150">
    <property type="entry name" value="Vaccinia Virus protein VP39"/>
    <property type="match status" value="1"/>
</dbReference>
<sequence length="434" mass="48865">MVRSEVAMAQTVPHKNIILRAGAPVYGGYTLGRTAAVPKIILIRGAIPGEMVEVSVNEEKKDYYIASVENVIEPSEYRIQPKCASFEACGGCQFQYISYGEQVVIKQQVLTDSLRRIGNIIVAPDTPIINEDAIWKYRFRGQFKVENGLIGFYKEKSNEIVDTDYSPLMIDPINEALKSVRSAMSAQPELFRDINEIQISCGDGTYASIKANPRAKHDRLFWDSLADLLLECCFEGVFIKTQLETLKYGRQYLALSLDGISYTASPMSFFQSNWKLNRVMVDFIKDRLQPLSGKRVLDLFSGAGNFSLPLAQDADEVIAVEENPFAVEDGKRNLRLNRIQNMCFYRAAAEAYDISRYSPFDIVIVDPPRAGLSPKIVENLLQAHPATIVYISCNPSTLARDLKRLAPNYEIESIRLVDLFPQTYHIETLVFLAK</sequence>
<reference evidence="8" key="1">
    <citation type="submission" date="2017-09" db="EMBL/GenBank/DDBJ databases">
        <title>Depth-based differentiation of microbial function through sediment-hosted aquifers and enrichment of novel symbionts in the deep terrestrial subsurface.</title>
        <authorList>
            <person name="Probst A.J."/>
            <person name="Ladd B."/>
            <person name="Jarett J.K."/>
            <person name="Geller-Mcgrath D.E."/>
            <person name="Sieber C.M.K."/>
            <person name="Emerson J.B."/>
            <person name="Anantharaman K."/>
            <person name="Thomas B.C."/>
            <person name="Malmstrom R."/>
            <person name="Stieglmeier M."/>
            <person name="Klingl A."/>
            <person name="Woyke T."/>
            <person name="Ryan C.M."/>
            <person name="Banfield J.F."/>
        </authorList>
    </citation>
    <scope>NUCLEOTIDE SEQUENCE [LARGE SCALE GENOMIC DNA]</scope>
</reference>
<dbReference type="Gene3D" id="2.40.50.1070">
    <property type="match status" value="1"/>
</dbReference>
<keyword evidence="2 4" id="KW-0808">Transferase</keyword>
<dbReference type="SUPFAM" id="SSF53335">
    <property type="entry name" value="S-adenosyl-L-methionine-dependent methyltransferases"/>
    <property type="match status" value="1"/>
</dbReference>
<feature type="active site" description="Nucleophile" evidence="4">
    <location>
        <position position="393"/>
    </location>
</feature>
<proteinExistence type="inferred from homology"/>
<dbReference type="CDD" id="cd02440">
    <property type="entry name" value="AdoMet_MTases"/>
    <property type="match status" value="1"/>
</dbReference>
<name>A0A2M7T7R1_9ACTN</name>
<evidence type="ECO:0000259" key="6">
    <source>
        <dbReference type="PROSITE" id="PS50926"/>
    </source>
</evidence>
<dbReference type="PROSITE" id="PS50926">
    <property type="entry name" value="TRAM"/>
    <property type="match status" value="1"/>
</dbReference>
<dbReference type="EMBL" id="PFNG01000146">
    <property type="protein sequence ID" value="PIZ38496.1"/>
    <property type="molecule type" value="Genomic_DNA"/>
</dbReference>
<feature type="domain" description="TRAM" evidence="6">
    <location>
        <begin position="5"/>
        <end position="70"/>
    </location>
</feature>
<keyword evidence="3 4" id="KW-0949">S-adenosyl-L-methionine</keyword>
<dbReference type="GO" id="GO:0070041">
    <property type="term" value="F:rRNA (uridine-C5-)-methyltransferase activity"/>
    <property type="evidence" value="ECO:0007669"/>
    <property type="project" value="TreeGrafter"/>
</dbReference>
<dbReference type="PROSITE" id="PS01230">
    <property type="entry name" value="TRMA_1"/>
    <property type="match status" value="1"/>
</dbReference>
<dbReference type="InterPro" id="IPR002792">
    <property type="entry name" value="TRAM_dom"/>
</dbReference>
<feature type="binding site" evidence="4">
    <location>
        <position position="271"/>
    </location>
    <ligand>
        <name>S-adenosyl-L-methionine</name>
        <dbReference type="ChEBI" id="CHEBI:59789"/>
    </ligand>
</feature>
<comment type="similarity">
    <text evidence="4">Belongs to the class I-like SAM-binding methyltransferase superfamily. RNA M5U methyltransferase family.</text>
</comment>
<feature type="active site" evidence="5">
    <location>
        <position position="393"/>
    </location>
</feature>
<comment type="caution">
    <text evidence="7">The sequence shown here is derived from an EMBL/GenBank/DDBJ whole genome shotgun (WGS) entry which is preliminary data.</text>
</comment>
<evidence type="ECO:0000256" key="4">
    <source>
        <dbReference type="PROSITE-ProRule" id="PRU01024"/>
    </source>
</evidence>
<dbReference type="InterPro" id="IPR010280">
    <property type="entry name" value="U5_MeTrfase_fam"/>
</dbReference>
<dbReference type="PANTHER" id="PTHR11061:SF30">
    <property type="entry name" value="TRNA (URACIL(54)-C(5))-METHYLTRANSFERASE"/>
    <property type="match status" value="1"/>
</dbReference>
<evidence type="ECO:0000256" key="3">
    <source>
        <dbReference type="ARBA" id="ARBA00022691"/>
    </source>
</evidence>
<evidence type="ECO:0000256" key="5">
    <source>
        <dbReference type="PROSITE-ProRule" id="PRU10015"/>
    </source>
</evidence>
<dbReference type="Pfam" id="PF05958">
    <property type="entry name" value="tRNA_U5-meth_tr"/>
    <property type="match status" value="1"/>
</dbReference>
<evidence type="ECO:0000313" key="8">
    <source>
        <dbReference type="Proteomes" id="UP000230956"/>
    </source>
</evidence>
<feature type="binding site" evidence="4">
    <location>
        <position position="366"/>
    </location>
    <ligand>
        <name>S-adenosyl-L-methionine</name>
        <dbReference type="ChEBI" id="CHEBI:59789"/>
    </ligand>
</feature>
<evidence type="ECO:0000256" key="1">
    <source>
        <dbReference type="ARBA" id="ARBA00022603"/>
    </source>
</evidence>
<dbReference type="Gene3D" id="2.40.50.140">
    <property type="entry name" value="Nucleic acid-binding proteins"/>
    <property type="match status" value="1"/>
</dbReference>
<protein>
    <recommendedName>
        <fullName evidence="6">TRAM domain-containing protein</fullName>
    </recommendedName>
</protein>
<dbReference type="InterPro" id="IPR029063">
    <property type="entry name" value="SAM-dependent_MTases_sf"/>
</dbReference>
<dbReference type="InterPro" id="IPR012340">
    <property type="entry name" value="NA-bd_OB-fold"/>
</dbReference>
<dbReference type="PANTHER" id="PTHR11061">
    <property type="entry name" value="RNA M5U METHYLTRANSFERASE"/>
    <property type="match status" value="1"/>
</dbReference>
<dbReference type="PROSITE" id="PS01231">
    <property type="entry name" value="TRMA_2"/>
    <property type="match status" value="1"/>
</dbReference>
<gene>
    <name evidence="7" type="ORF">COY37_06095</name>
</gene>
<feature type="binding site" evidence="4">
    <location>
        <position position="321"/>
    </location>
    <ligand>
        <name>S-adenosyl-L-methionine</name>
        <dbReference type="ChEBI" id="CHEBI:59789"/>
    </ligand>
</feature>
<dbReference type="InterPro" id="IPR030391">
    <property type="entry name" value="MeTrfase_TrmA_CS"/>
</dbReference>
<keyword evidence="1 4" id="KW-0489">Methyltransferase</keyword>